<accession>K6VV14</accession>
<dbReference type="CDD" id="cd06225">
    <property type="entry name" value="HAMP"/>
    <property type="match status" value="1"/>
</dbReference>
<evidence type="ECO:0000256" key="2">
    <source>
        <dbReference type="ARBA" id="ARBA00022989"/>
    </source>
</evidence>
<dbReference type="Pfam" id="PF00672">
    <property type="entry name" value="HAMP"/>
    <property type="match status" value="1"/>
</dbReference>
<feature type="region of interest" description="Disordered" evidence="3">
    <location>
        <begin position="263"/>
        <end position="297"/>
    </location>
</feature>
<organism evidence="6 7">
    <name type="scientific">Austwickia chelonae NBRC 105200</name>
    <dbReference type="NCBI Taxonomy" id="1184607"/>
    <lineage>
        <taxon>Bacteria</taxon>
        <taxon>Bacillati</taxon>
        <taxon>Actinomycetota</taxon>
        <taxon>Actinomycetes</taxon>
        <taxon>Micrococcales</taxon>
        <taxon>Dermatophilaceae</taxon>
        <taxon>Austwickia</taxon>
    </lineage>
</organism>
<dbReference type="eggNOG" id="COG5278">
    <property type="taxonomic scope" value="Bacteria"/>
</dbReference>
<dbReference type="STRING" id="100225.SAMN05421595_3037"/>
<dbReference type="PANTHER" id="PTHR32089:SF112">
    <property type="entry name" value="LYSOZYME-LIKE PROTEIN-RELATED"/>
    <property type="match status" value="1"/>
</dbReference>
<keyword evidence="2 4" id="KW-1133">Transmembrane helix</keyword>
<dbReference type="GO" id="GO:0007165">
    <property type="term" value="P:signal transduction"/>
    <property type="evidence" value="ECO:0007669"/>
    <property type="project" value="InterPro"/>
</dbReference>
<feature type="domain" description="HAMP" evidence="5">
    <location>
        <begin position="198"/>
        <end position="250"/>
    </location>
</feature>
<keyword evidence="7" id="KW-1185">Reference proteome</keyword>
<protein>
    <recommendedName>
        <fullName evidence="5">HAMP domain-containing protein</fullName>
    </recommendedName>
</protein>
<keyword evidence="1 4" id="KW-0812">Transmembrane</keyword>
<dbReference type="EMBL" id="BAGZ01000020">
    <property type="protein sequence ID" value="GAB79175.1"/>
    <property type="molecule type" value="Genomic_DNA"/>
</dbReference>
<dbReference type="PROSITE" id="PS50885">
    <property type="entry name" value="HAMP"/>
    <property type="match status" value="1"/>
</dbReference>
<evidence type="ECO:0000313" key="6">
    <source>
        <dbReference type="EMBL" id="GAB79175.1"/>
    </source>
</evidence>
<evidence type="ECO:0000259" key="5">
    <source>
        <dbReference type="PROSITE" id="PS50885"/>
    </source>
</evidence>
<dbReference type="AlphaFoldDB" id="K6VV14"/>
<comment type="caution">
    <text evidence="6">The sequence shown here is derived from an EMBL/GenBank/DDBJ whole genome shotgun (WGS) entry which is preliminary data.</text>
</comment>
<dbReference type="InterPro" id="IPR007891">
    <property type="entry name" value="CHASE3"/>
</dbReference>
<evidence type="ECO:0000256" key="4">
    <source>
        <dbReference type="SAM" id="Phobius"/>
    </source>
</evidence>
<feature type="non-terminal residue" evidence="6">
    <location>
        <position position="297"/>
    </location>
</feature>
<keyword evidence="4" id="KW-0472">Membrane</keyword>
<dbReference type="PANTHER" id="PTHR32089">
    <property type="entry name" value="METHYL-ACCEPTING CHEMOTAXIS PROTEIN MCPB"/>
    <property type="match status" value="1"/>
</dbReference>
<dbReference type="Gene3D" id="6.10.340.10">
    <property type="match status" value="1"/>
</dbReference>
<dbReference type="GO" id="GO:0016020">
    <property type="term" value="C:membrane"/>
    <property type="evidence" value="ECO:0007669"/>
    <property type="project" value="InterPro"/>
</dbReference>
<dbReference type="Proteomes" id="UP000008495">
    <property type="component" value="Unassembled WGS sequence"/>
</dbReference>
<dbReference type="eggNOG" id="COG0840">
    <property type="taxonomic scope" value="Bacteria"/>
</dbReference>
<sequence length="297" mass="31690">MGLRLGITFLVVALMSAVVALTAIIQVRGLADVRQRELNVSVPYVAALQSAALDAKAAATDERGYLISGDKKFREEVDTRWKGIDNSLTEAEKLGNPTQKAQVQKIRTEMTAWITAVRAELELFTTDRTKAVELAFGPNRDLRKTYEGNLNKAINAGMTSISAGEEFQADVRRSQWTVLGLAAAALIVAGLLAWRLTARVLAPIRAQVDGLQNVAHGDLTVRVPERGRDEFTLMASAFNEAMGRLSGALAEVSQTASRVTGSADDLLSKASNGAESASNSATEAADASQQVGEVSES</sequence>
<evidence type="ECO:0000256" key="3">
    <source>
        <dbReference type="SAM" id="MobiDB-lite"/>
    </source>
</evidence>
<dbReference type="Pfam" id="PF05227">
    <property type="entry name" value="CHASE3"/>
    <property type="match status" value="1"/>
</dbReference>
<dbReference type="SMART" id="SM00304">
    <property type="entry name" value="HAMP"/>
    <property type="match status" value="1"/>
</dbReference>
<feature type="transmembrane region" description="Helical" evidence="4">
    <location>
        <begin position="176"/>
        <end position="196"/>
    </location>
</feature>
<reference evidence="6 7" key="1">
    <citation type="submission" date="2012-08" db="EMBL/GenBank/DDBJ databases">
        <title>Whole genome shotgun sequence of Austwickia chelonae NBRC 105200.</title>
        <authorList>
            <person name="Yoshida I."/>
            <person name="Hosoyama A."/>
            <person name="Tsuchikane K."/>
            <person name="Katsumata H."/>
            <person name="Ando Y."/>
            <person name="Ohji S."/>
            <person name="Hamada M."/>
            <person name="Tamura T."/>
            <person name="Yamazoe A."/>
            <person name="Yamazaki S."/>
            <person name="Fujita N."/>
        </authorList>
    </citation>
    <scope>NUCLEOTIDE SEQUENCE [LARGE SCALE GENOMIC DNA]</scope>
    <source>
        <strain evidence="6 7">NBRC 105200</strain>
    </source>
</reference>
<evidence type="ECO:0000256" key="1">
    <source>
        <dbReference type="ARBA" id="ARBA00022692"/>
    </source>
</evidence>
<dbReference type="InterPro" id="IPR003660">
    <property type="entry name" value="HAMP_dom"/>
</dbReference>
<name>K6VV14_9MICO</name>
<proteinExistence type="predicted"/>
<gene>
    <name evidence="6" type="ORF">AUCHE_20_00470</name>
</gene>
<evidence type="ECO:0000313" key="7">
    <source>
        <dbReference type="Proteomes" id="UP000008495"/>
    </source>
</evidence>
<feature type="compositionally biased region" description="Low complexity" evidence="3">
    <location>
        <begin position="268"/>
        <end position="288"/>
    </location>
</feature>
<dbReference type="SUPFAM" id="SSF158472">
    <property type="entry name" value="HAMP domain-like"/>
    <property type="match status" value="1"/>
</dbReference>